<dbReference type="PANTHER" id="PTHR35010:SF2">
    <property type="entry name" value="BLL4672 PROTEIN"/>
    <property type="match status" value="1"/>
</dbReference>
<dbReference type="Pfam" id="PF13560">
    <property type="entry name" value="HTH_31"/>
    <property type="match status" value="1"/>
</dbReference>
<keyword evidence="3" id="KW-1185">Reference proteome</keyword>
<gene>
    <name evidence="2" type="ORF">HD601_001705</name>
</gene>
<dbReference type="PROSITE" id="PS50943">
    <property type="entry name" value="HTH_CROC1"/>
    <property type="match status" value="1"/>
</dbReference>
<proteinExistence type="predicted"/>
<comment type="caution">
    <text evidence="2">The sequence shown here is derived from an EMBL/GenBank/DDBJ whole genome shotgun (WGS) entry which is preliminary data.</text>
</comment>
<dbReference type="EMBL" id="JACHMM010000001">
    <property type="protein sequence ID" value="MBB5787130.1"/>
    <property type="molecule type" value="Genomic_DNA"/>
</dbReference>
<evidence type="ECO:0000313" key="3">
    <source>
        <dbReference type="Proteomes" id="UP000542813"/>
    </source>
</evidence>
<name>A0A7W9GNI9_9ACTN</name>
<dbReference type="GO" id="GO:0003677">
    <property type="term" value="F:DNA binding"/>
    <property type="evidence" value="ECO:0007669"/>
    <property type="project" value="InterPro"/>
</dbReference>
<protein>
    <submittedName>
        <fullName evidence="2">Transcriptional regulator with XRE-family HTH domain</fullName>
    </submittedName>
</protein>
<evidence type="ECO:0000259" key="1">
    <source>
        <dbReference type="PROSITE" id="PS50943"/>
    </source>
</evidence>
<dbReference type="Gene3D" id="1.10.260.40">
    <property type="entry name" value="lambda repressor-like DNA-binding domains"/>
    <property type="match status" value="1"/>
</dbReference>
<dbReference type="Gene3D" id="3.30.450.180">
    <property type="match status" value="1"/>
</dbReference>
<dbReference type="SUPFAM" id="SSF47413">
    <property type="entry name" value="lambda repressor-like DNA-binding domains"/>
    <property type="match status" value="1"/>
</dbReference>
<dbReference type="InterPro" id="IPR010982">
    <property type="entry name" value="Lambda_DNA-bd_dom_sf"/>
</dbReference>
<reference evidence="2 3" key="1">
    <citation type="submission" date="2020-08" db="EMBL/GenBank/DDBJ databases">
        <title>Sequencing the genomes of 1000 actinobacteria strains.</title>
        <authorList>
            <person name="Klenk H.-P."/>
        </authorList>
    </citation>
    <scope>NUCLEOTIDE SEQUENCE [LARGE SCALE GENOMIC DNA]</scope>
    <source>
        <strain evidence="2 3">DSM 102122</strain>
    </source>
</reference>
<dbReference type="Pfam" id="PF17765">
    <property type="entry name" value="MLTR_LBD"/>
    <property type="match status" value="1"/>
</dbReference>
<evidence type="ECO:0000313" key="2">
    <source>
        <dbReference type="EMBL" id="MBB5787130.1"/>
    </source>
</evidence>
<dbReference type="Proteomes" id="UP000542813">
    <property type="component" value="Unassembled WGS sequence"/>
</dbReference>
<organism evidence="2 3">
    <name type="scientific">Jiangella mangrovi</name>
    <dbReference type="NCBI Taxonomy" id="1524084"/>
    <lineage>
        <taxon>Bacteria</taxon>
        <taxon>Bacillati</taxon>
        <taxon>Actinomycetota</taxon>
        <taxon>Actinomycetes</taxon>
        <taxon>Jiangellales</taxon>
        <taxon>Jiangellaceae</taxon>
        <taxon>Jiangella</taxon>
    </lineage>
</organism>
<dbReference type="PANTHER" id="PTHR35010">
    <property type="entry name" value="BLL4672 PROTEIN-RELATED"/>
    <property type="match status" value="1"/>
</dbReference>
<accession>A0A7W9GNI9</accession>
<dbReference type="InterPro" id="IPR001387">
    <property type="entry name" value="Cro/C1-type_HTH"/>
</dbReference>
<feature type="domain" description="HTH cro/C1-type" evidence="1">
    <location>
        <begin position="35"/>
        <end position="82"/>
    </location>
</feature>
<sequence length="281" mass="31359">MIDRPGLADFLRRRRELLRPADVGLPAGVRRRTPGLRREEVAQLAGVSADHYSRLEQARGSAPSAAVVAAIARALRCDLDERDHLFHLAGLSAPPRRAGGHIRPGLIALASRLVDVPVCINSDLGEVLWRNALLAALVGERDLRAGRAGNVYWRWFTEPASRELAPEEDRPRLSAAHVSDLRSTYSRRAGDRDITELVHDLLERSAEFRELWERHEVAVRRSDVKTFVHPEVGPIRLHCEALLTSDEDVTLLAYFPLEGTDAAEKLELLRVIGTQDFQTTS</sequence>
<dbReference type="AlphaFoldDB" id="A0A7W9GNI9"/>
<dbReference type="SMART" id="SM00530">
    <property type="entry name" value="HTH_XRE"/>
    <property type="match status" value="1"/>
</dbReference>
<dbReference type="InterPro" id="IPR041413">
    <property type="entry name" value="MLTR_LBD"/>
</dbReference>